<reference evidence="1" key="1">
    <citation type="submission" date="2022-12" db="EMBL/GenBank/DDBJ databases">
        <title>Genome Sequence of Lasiodiplodia mahajangana.</title>
        <authorList>
            <person name="Buettner E."/>
        </authorList>
    </citation>
    <scope>NUCLEOTIDE SEQUENCE</scope>
    <source>
        <strain evidence="1">VT137</strain>
    </source>
</reference>
<sequence>MENHPAVNHPLATLASTTDDQDILDNIDGRMHGPMSGFIKKYFGNFQYAHQDAFLEIQAAGRVSGRYAVPSAAPSSDNFLQWFSNYTSRELDGARGSWHISSGHVAPGHESDEDGARLFLAKSSSPASSVQTR</sequence>
<evidence type="ECO:0000313" key="1">
    <source>
        <dbReference type="EMBL" id="KAJ8125029.1"/>
    </source>
</evidence>
<gene>
    <name evidence="1" type="ORF">O1611_g8612</name>
</gene>
<comment type="caution">
    <text evidence="1">The sequence shown here is derived from an EMBL/GenBank/DDBJ whole genome shotgun (WGS) entry which is preliminary data.</text>
</comment>
<accession>A0ACC2JC18</accession>
<protein>
    <submittedName>
        <fullName evidence="1">Uncharacterized protein</fullName>
    </submittedName>
</protein>
<evidence type="ECO:0000313" key="2">
    <source>
        <dbReference type="Proteomes" id="UP001153332"/>
    </source>
</evidence>
<proteinExistence type="predicted"/>
<keyword evidence="2" id="KW-1185">Reference proteome</keyword>
<name>A0ACC2JC18_9PEZI</name>
<dbReference type="EMBL" id="JAPUUL010002610">
    <property type="protein sequence ID" value="KAJ8125029.1"/>
    <property type="molecule type" value="Genomic_DNA"/>
</dbReference>
<dbReference type="Proteomes" id="UP001153332">
    <property type="component" value="Unassembled WGS sequence"/>
</dbReference>
<organism evidence="1 2">
    <name type="scientific">Lasiodiplodia mahajangana</name>
    <dbReference type="NCBI Taxonomy" id="1108764"/>
    <lineage>
        <taxon>Eukaryota</taxon>
        <taxon>Fungi</taxon>
        <taxon>Dikarya</taxon>
        <taxon>Ascomycota</taxon>
        <taxon>Pezizomycotina</taxon>
        <taxon>Dothideomycetes</taxon>
        <taxon>Dothideomycetes incertae sedis</taxon>
        <taxon>Botryosphaeriales</taxon>
        <taxon>Botryosphaeriaceae</taxon>
        <taxon>Lasiodiplodia</taxon>
    </lineage>
</organism>